<dbReference type="Proteomes" id="UP000528322">
    <property type="component" value="Unassembled WGS sequence"/>
</dbReference>
<keyword evidence="4" id="KW-0547">Nucleotide-binding</keyword>
<name>A0A7W8DG63_9BACT</name>
<evidence type="ECO:0000313" key="8">
    <source>
        <dbReference type="EMBL" id="MBB5021107.1"/>
    </source>
</evidence>
<comment type="subcellular location">
    <subcellularLocation>
        <location evidence="1">Cytoplasm</location>
    </subcellularLocation>
</comment>
<comment type="caution">
    <text evidence="8">The sequence shown here is derived from an EMBL/GenBank/DDBJ whole genome shotgun (WGS) entry which is preliminary data.</text>
</comment>
<keyword evidence="3" id="KW-0963">Cytoplasm</keyword>
<proteinExistence type="inferred from homology"/>
<evidence type="ECO:0000256" key="6">
    <source>
        <dbReference type="ARBA" id="ARBA00039970"/>
    </source>
</evidence>
<dbReference type="SUPFAM" id="SSF52540">
    <property type="entry name" value="P-loop containing nucleoside triphosphate hydrolases"/>
    <property type="match status" value="1"/>
</dbReference>
<evidence type="ECO:0000313" key="9">
    <source>
        <dbReference type="Proteomes" id="UP000528322"/>
    </source>
</evidence>
<dbReference type="RefSeq" id="WP_183729172.1">
    <property type="nucleotide sequence ID" value="NZ_JACHID010000002.1"/>
</dbReference>
<dbReference type="GO" id="GO:0005829">
    <property type="term" value="C:cytosol"/>
    <property type="evidence" value="ECO:0007669"/>
    <property type="project" value="TreeGrafter"/>
</dbReference>
<dbReference type="InterPro" id="IPR051451">
    <property type="entry name" value="PhoH2-like"/>
</dbReference>
<dbReference type="Pfam" id="PF02562">
    <property type="entry name" value="PhoH"/>
    <property type="match status" value="1"/>
</dbReference>
<dbReference type="GO" id="GO:0005524">
    <property type="term" value="F:ATP binding"/>
    <property type="evidence" value="ECO:0007669"/>
    <property type="project" value="UniProtKB-KW"/>
</dbReference>
<dbReference type="PANTHER" id="PTHR30473">
    <property type="entry name" value="PROTEIN PHOH"/>
    <property type="match status" value="1"/>
</dbReference>
<dbReference type="PANTHER" id="PTHR30473:SF1">
    <property type="entry name" value="PHOH-LIKE PROTEIN"/>
    <property type="match status" value="1"/>
</dbReference>
<dbReference type="EMBL" id="JACHID010000002">
    <property type="protein sequence ID" value="MBB5021107.1"/>
    <property type="molecule type" value="Genomic_DNA"/>
</dbReference>
<organism evidence="8 9">
    <name type="scientific">Desulfurispira natronophila</name>
    <dbReference type="NCBI Taxonomy" id="682562"/>
    <lineage>
        <taxon>Bacteria</taxon>
        <taxon>Pseudomonadati</taxon>
        <taxon>Chrysiogenota</taxon>
        <taxon>Chrysiogenia</taxon>
        <taxon>Chrysiogenales</taxon>
        <taxon>Chrysiogenaceae</taxon>
        <taxon>Desulfurispira</taxon>
    </lineage>
</organism>
<sequence>MHTQEIELDNEILPQVMGIADNNLREVERTCNVSICGSGNRLFVKGTSDSQVNDAIALLHQVKKRVCHGEEFSPQEIPSFRNTDERDVVRAGRKFIRPRNTSQRKYVRSLQKKELTFGIGPAGTGKTYLAVACAVERLQQGAVERIIITRPAVEAGEKLGFLPGDLEEKVDPYLRPIYDALYDFLGVEKVEKLIQKKTIEVAPIAFMRGRTLSNAFILLDEAQNATESQMKMFLTRLGHGSSMAVNGDITQSDLSGPVRSGLRQALYILRRVEGLDVCHFSSADIVRHPMVSRIVQAYENHEANSGGEIHG</sequence>
<comment type="similarity">
    <text evidence="2">Belongs to the PhoH family.</text>
</comment>
<evidence type="ECO:0000259" key="7">
    <source>
        <dbReference type="Pfam" id="PF02562"/>
    </source>
</evidence>
<keyword evidence="9" id="KW-1185">Reference proteome</keyword>
<accession>A0A7W8DG63</accession>
<evidence type="ECO:0000256" key="1">
    <source>
        <dbReference type="ARBA" id="ARBA00004496"/>
    </source>
</evidence>
<gene>
    <name evidence="8" type="ORF">HNR37_000413</name>
</gene>
<dbReference type="AlphaFoldDB" id="A0A7W8DG63"/>
<dbReference type="InterPro" id="IPR003714">
    <property type="entry name" value="PhoH"/>
</dbReference>
<evidence type="ECO:0000256" key="5">
    <source>
        <dbReference type="ARBA" id="ARBA00022840"/>
    </source>
</evidence>
<keyword evidence="5" id="KW-0067">ATP-binding</keyword>
<dbReference type="InterPro" id="IPR027417">
    <property type="entry name" value="P-loop_NTPase"/>
</dbReference>
<dbReference type="FunFam" id="3.40.50.300:FF:000013">
    <property type="entry name" value="PhoH family ATPase"/>
    <property type="match status" value="1"/>
</dbReference>
<evidence type="ECO:0000256" key="3">
    <source>
        <dbReference type="ARBA" id="ARBA00022490"/>
    </source>
</evidence>
<dbReference type="Gene3D" id="3.40.50.300">
    <property type="entry name" value="P-loop containing nucleotide triphosphate hydrolases"/>
    <property type="match status" value="1"/>
</dbReference>
<reference evidence="8 9" key="1">
    <citation type="submission" date="2020-08" db="EMBL/GenBank/DDBJ databases">
        <title>Genomic Encyclopedia of Type Strains, Phase IV (KMG-IV): sequencing the most valuable type-strain genomes for metagenomic binning, comparative biology and taxonomic classification.</title>
        <authorList>
            <person name="Goeker M."/>
        </authorList>
    </citation>
    <scope>NUCLEOTIDE SEQUENCE [LARGE SCALE GENOMIC DNA]</scope>
    <source>
        <strain evidence="8 9">DSM 22071</strain>
    </source>
</reference>
<evidence type="ECO:0000256" key="4">
    <source>
        <dbReference type="ARBA" id="ARBA00022741"/>
    </source>
</evidence>
<protein>
    <recommendedName>
        <fullName evidence="6">PhoH-like protein</fullName>
    </recommendedName>
</protein>
<feature type="domain" description="PhoH-like protein" evidence="7">
    <location>
        <begin position="96"/>
        <end position="299"/>
    </location>
</feature>
<evidence type="ECO:0000256" key="2">
    <source>
        <dbReference type="ARBA" id="ARBA00010393"/>
    </source>
</evidence>